<gene>
    <name evidence="2" type="ORF">NCTC4670_00570</name>
</gene>
<dbReference type="Proteomes" id="UP000254797">
    <property type="component" value="Unassembled WGS sequence"/>
</dbReference>
<reference evidence="2 3" key="1">
    <citation type="submission" date="2018-06" db="EMBL/GenBank/DDBJ databases">
        <authorList>
            <consortium name="Pathogen Informatics"/>
            <person name="Doyle S."/>
        </authorList>
    </citation>
    <scope>NUCLEOTIDE SEQUENCE [LARGE SCALE GENOMIC DNA]</scope>
    <source>
        <strain evidence="2 3">NCTC4670</strain>
    </source>
</reference>
<keyword evidence="1" id="KW-1133">Transmembrane helix</keyword>
<keyword evidence="1" id="KW-0812">Transmembrane</keyword>
<dbReference type="EMBL" id="UHFG01000004">
    <property type="protein sequence ID" value="SUN48582.1"/>
    <property type="molecule type" value="Genomic_DNA"/>
</dbReference>
<evidence type="ECO:0000313" key="3">
    <source>
        <dbReference type="Proteomes" id="UP000254797"/>
    </source>
</evidence>
<dbReference type="AlphaFoldDB" id="A0A380JVB9"/>
<name>A0A380JVB9_STRDY</name>
<proteinExistence type="predicted"/>
<accession>A0A380JVB9</accession>
<sequence length="50" mass="5837">MNKAKLTALCHKISKNTGLTFNSVMTYYFLEVIMIIELLERFKSDPIQNK</sequence>
<keyword evidence="1" id="KW-0472">Membrane</keyword>
<protein>
    <submittedName>
        <fullName evidence="2">Abortive infection protein AbiGII</fullName>
    </submittedName>
</protein>
<evidence type="ECO:0000313" key="2">
    <source>
        <dbReference type="EMBL" id="SUN48582.1"/>
    </source>
</evidence>
<organism evidence="2 3">
    <name type="scientific">Streptococcus dysgalactiae subsp. dysgalactiae</name>
    <dbReference type="NCBI Taxonomy" id="99822"/>
    <lineage>
        <taxon>Bacteria</taxon>
        <taxon>Bacillati</taxon>
        <taxon>Bacillota</taxon>
        <taxon>Bacilli</taxon>
        <taxon>Lactobacillales</taxon>
        <taxon>Streptococcaceae</taxon>
        <taxon>Streptococcus</taxon>
    </lineage>
</organism>
<feature type="transmembrane region" description="Helical" evidence="1">
    <location>
        <begin position="20"/>
        <end position="39"/>
    </location>
</feature>
<evidence type="ECO:0000256" key="1">
    <source>
        <dbReference type="SAM" id="Phobius"/>
    </source>
</evidence>